<evidence type="ECO:0000256" key="5">
    <source>
        <dbReference type="SAM" id="MobiDB-lite"/>
    </source>
</evidence>
<evidence type="ECO:0000256" key="3">
    <source>
        <dbReference type="ARBA" id="ARBA00023242"/>
    </source>
</evidence>
<keyword evidence="4" id="KW-0906">Nuclear pore complex</keyword>
<keyword evidence="4" id="KW-0472">Membrane</keyword>
<feature type="region of interest" description="Disordered" evidence="5">
    <location>
        <begin position="174"/>
        <end position="193"/>
    </location>
</feature>
<proteinExistence type="inferred from homology"/>
<dbReference type="GO" id="GO:0017056">
    <property type="term" value="F:structural constituent of nuclear pore"/>
    <property type="evidence" value="ECO:0007669"/>
    <property type="project" value="InterPro"/>
</dbReference>
<sequence length="887" mass="100282">MSGMNPLGGFSVGSGGSNNFSSGAFGVNQSGNNNNSNNMNNNNSNNTINSSLGKDQNKKINLSLKELLETSRNLPKRSNDIGNIHLSLNEISRKANELRKYNKNGSDLNPYTKAHYLLVGSGVTIEDVNDELESIQNQIPSIDTNNNIENDKNSYFKNILSNQKFNKKDEIQSDNTNISNNIKDSNNKNNSNSIIKKNQKLNNFFNVNNINGDIDNYINNKKDENILSAIEQSLVSAARDFDSFVNSNITMDWNLRKEELRDSLSNILKKGKPSSELTKSSIHNKGLTSGSSSVENENALNWGDNSYKSLISSKFDFDDVTENVNDLKNLLNPNYSFSLRQRFEIYAQVIYELNDSRQSNKNYPLATVFTDLSKKEINSKSKILHESWNILREFVDDDINGNGDNNERKFAKGYCTNDLTNIDSINLRKRIIFKGKKYLEDQFVDYINEIYMKSDVAIKNKVKSIATVSIIDKIKTYIDLTLKKGDSTTAGTAAPAVTTTTATTTTTTTTTATPAKPNESTSTDGKKLDTIITNDNWKIPHLSIINGTAIWPIIFYLLRCGYLQEAIKFVESNDDYFTKLERFFPIYLKSYASSADNKLPNELQGRLNNEFNQYFKHINKDIDPFKYSVYKIIGHCDLARKNLPTSITLNVEDWLWVQLSLIREDESLISAISGNNTIDEPILERYTLNDLQKSILEFGKDSFNSSNNNPMYLQTLLLTGLYENAVQYLFEVSEIDSVHLSITLSYYGLLRVKIPKSIGTASSSSHASNGNNNNINRGNNNSTNDKLLDIDQYGFKVINYSRLIGYYVRTFKISDPRVALEYLICIFLCEYLPSQIKNEQIKIGQEAIRELVLETREFVMLLGRIEKDGNRLPGAIEELKNTKLLLV</sequence>
<accession>A0A9W6WFT1</accession>
<protein>
    <recommendedName>
        <fullName evidence="4">Nuclear pore protein</fullName>
    </recommendedName>
</protein>
<comment type="caution">
    <text evidence="6">The sequence shown here is derived from an EMBL/GenBank/DDBJ whole genome shotgun (WGS) entry which is preliminary data.</text>
</comment>
<feature type="region of interest" description="Disordered" evidence="5">
    <location>
        <begin position="501"/>
        <end position="525"/>
    </location>
</feature>
<dbReference type="EMBL" id="BSXN01000416">
    <property type="protein sequence ID" value="GME68439.1"/>
    <property type="molecule type" value="Genomic_DNA"/>
</dbReference>
<keyword evidence="4" id="KW-0509">mRNA transport</keyword>
<feature type="region of interest" description="Disordered" evidence="5">
    <location>
        <begin position="272"/>
        <end position="294"/>
    </location>
</feature>
<comment type="subcellular location">
    <subcellularLocation>
        <location evidence="1">Nucleus envelope</location>
    </subcellularLocation>
    <subcellularLocation>
        <location evidence="4">Nucleus</location>
        <location evidence="4">Nuclear pore complex</location>
    </subcellularLocation>
</comment>
<feature type="region of interest" description="Disordered" evidence="5">
    <location>
        <begin position="23"/>
        <end position="54"/>
    </location>
</feature>
<evidence type="ECO:0000313" key="6">
    <source>
        <dbReference type="EMBL" id="GME68439.1"/>
    </source>
</evidence>
<feature type="compositionally biased region" description="Low complexity" evidence="5">
    <location>
        <begin position="501"/>
        <end position="515"/>
    </location>
</feature>
<dbReference type="GO" id="GO:0016973">
    <property type="term" value="P:poly(A)+ mRNA export from nucleus"/>
    <property type="evidence" value="ECO:0007669"/>
    <property type="project" value="TreeGrafter"/>
</dbReference>
<feature type="region of interest" description="Disordered" evidence="5">
    <location>
        <begin position="761"/>
        <end position="781"/>
    </location>
</feature>
<reference evidence="6" key="1">
    <citation type="submission" date="2023-04" db="EMBL/GenBank/DDBJ databases">
        <title>Candida boidinii NBRC 10035.</title>
        <authorList>
            <person name="Ichikawa N."/>
            <person name="Sato H."/>
            <person name="Tonouchi N."/>
        </authorList>
    </citation>
    <scope>NUCLEOTIDE SEQUENCE</scope>
    <source>
        <strain evidence="6">NBRC 10035</strain>
    </source>
</reference>
<evidence type="ECO:0000313" key="7">
    <source>
        <dbReference type="Proteomes" id="UP001165120"/>
    </source>
</evidence>
<evidence type="ECO:0000256" key="4">
    <source>
        <dbReference type="RuleBase" id="RU364035"/>
    </source>
</evidence>
<dbReference type="GO" id="GO:0006606">
    <property type="term" value="P:protein import into nucleus"/>
    <property type="evidence" value="ECO:0007669"/>
    <property type="project" value="TreeGrafter"/>
</dbReference>
<keyword evidence="3 4" id="KW-0539">Nucleus</keyword>
<evidence type="ECO:0000256" key="1">
    <source>
        <dbReference type="ARBA" id="ARBA00004259"/>
    </source>
</evidence>
<dbReference type="Proteomes" id="UP001165120">
    <property type="component" value="Unassembled WGS sequence"/>
</dbReference>
<evidence type="ECO:0000256" key="2">
    <source>
        <dbReference type="ARBA" id="ARBA00010186"/>
    </source>
</evidence>
<feature type="compositionally biased region" description="Polar residues" evidence="5">
    <location>
        <begin position="275"/>
        <end position="294"/>
    </location>
</feature>
<feature type="compositionally biased region" description="Low complexity" evidence="5">
    <location>
        <begin position="23"/>
        <end position="51"/>
    </location>
</feature>
<dbReference type="Pfam" id="PF04097">
    <property type="entry name" value="Nic96"/>
    <property type="match status" value="1"/>
</dbReference>
<dbReference type="GO" id="GO:0005643">
    <property type="term" value="C:nuclear pore"/>
    <property type="evidence" value="ECO:0007669"/>
    <property type="project" value="UniProtKB-SubCell"/>
</dbReference>
<organism evidence="6 7">
    <name type="scientific">Candida boidinii</name>
    <name type="common">Yeast</name>
    <dbReference type="NCBI Taxonomy" id="5477"/>
    <lineage>
        <taxon>Eukaryota</taxon>
        <taxon>Fungi</taxon>
        <taxon>Dikarya</taxon>
        <taxon>Ascomycota</taxon>
        <taxon>Saccharomycotina</taxon>
        <taxon>Pichiomycetes</taxon>
        <taxon>Pichiales</taxon>
        <taxon>Pichiaceae</taxon>
        <taxon>Ogataea</taxon>
        <taxon>Ogataea/Candida clade</taxon>
    </lineage>
</organism>
<dbReference type="PANTHER" id="PTHR11225:SF4">
    <property type="entry name" value="NUCLEAR PORE COMPLEX PROTEIN NUP93"/>
    <property type="match status" value="1"/>
</dbReference>
<keyword evidence="7" id="KW-1185">Reference proteome</keyword>
<gene>
    <name evidence="6" type="ORF">Cboi02_000165900</name>
</gene>
<keyword evidence="4" id="KW-0811">Translocation</keyword>
<keyword evidence="4" id="KW-0653">Protein transport</keyword>
<name>A0A9W6WFT1_CANBO</name>
<dbReference type="InterPro" id="IPR007231">
    <property type="entry name" value="Nucleoporin_int_Nup93/Nic96"/>
</dbReference>
<dbReference type="AlphaFoldDB" id="A0A9W6WFT1"/>
<keyword evidence="4" id="KW-0813">Transport</keyword>
<dbReference type="PANTHER" id="PTHR11225">
    <property type="entry name" value="NUCLEAR PORE COMPLEX PROTEIN NUP93 NUCLEOPORIN NUP93 DEAD EYE PROTEIN"/>
    <property type="match status" value="1"/>
</dbReference>
<comment type="similarity">
    <text evidence="2 4">Belongs to the nucleoporin interacting component (NIC) family.</text>
</comment>